<organism evidence="1 2">
    <name type="scientific">Halorubrum tibetense</name>
    <dbReference type="NCBI Taxonomy" id="175631"/>
    <lineage>
        <taxon>Archaea</taxon>
        <taxon>Methanobacteriati</taxon>
        <taxon>Methanobacteriota</taxon>
        <taxon>Stenosarchaea group</taxon>
        <taxon>Halobacteria</taxon>
        <taxon>Halobacteriales</taxon>
        <taxon>Haloferacaceae</taxon>
        <taxon>Halorubrum</taxon>
    </lineage>
</organism>
<sequence length="79" mass="8527">AATVAAPVVAETVTSTDESVVSAAAELAREEYGTGRTAVTELVFAFLREPDARPQVVARLADHVDRAERQRRDVDGLFE</sequence>
<dbReference type="AlphaFoldDB" id="A0ABD5SDR8"/>
<reference evidence="1 2" key="1">
    <citation type="journal article" date="2019" name="Int. J. Syst. Evol. Microbiol.">
        <title>The Global Catalogue of Microorganisms (GCM) 10K type strain sequencing project: providing services to taxonomists for standard genome sequencing and annotation.</title>
        <authorList>
            <consortium name="The Broad Institute Genomics Platform"/>
            <consortium name="The Broad Institute Genome Sequencing Center for Infectious Disease"/>
            <person name="Wu L."/>
            <person name="Ma J."/>
        </authorList>
    </citation>
    <scope>NUCLEOTIDE SEQUENCE [LARGE SCALE GENOMIC DNA]</scope>
    <source>
        <strain evidence="1 2">CGMCC 1.3239</strain>
    </source>
</reference>
<protein>
    <submittedName>
        <fullName evidence="1">DUF309 domain-containing protein</fullName>
    </submittedName>
</protein>
<accession>A0ABD5SDR8</accession>
<comment type="caution">
    <text evidence="1">The sequence shown here is derived from an EMBL/GenBank/DDBJ whole genome shotgun (WGS) entry which is preliminary data.</text>
</comment>
<keyword evidence="2" id="KW-1185">Reference proteome</keyword>
<feature type="non-terminal residue" evidence="1">
    <location>
        <position position="1"/>
    </location>
</feature>
<evidence type="ECO:0000313" key="1">
    <source>
        <dbReference type="EMBL" id="MFC6754811.1"/>
    </source>
</evidence>
<dbReference type="Proteomes" id="UP001596442">
    <property type="component" value="Unassembled WGS sequence"/>
</dbReference>
<dbReference type="EMBL" id="JBHSWW010000380">
    <property type="protein sequence ID" value="MFC6754811.1"/>
    <property type="molecule type" value="Genomic_DNA"/>
</dbReference>
<proteinExistence type="predicted"/>
<evidence type="ECO:0000313" key="2">
    <source>
        <dbReference type="Proteomes" id="UP001596442"/>
    </source>
</evidence>
<gene>
    <name evidence="1" type="ORF">ACFQEU_15305</name>
</gene>
<name>A0ABD5SDR8_9EURY</name>